<dbReference type="SUPFAM" id="SSF53649">
    <property type="entry name" value="Alkaline phosphatase-like"/>
    <property type="match status" value="1"/>
</dbReference>
<dbReference type="GO" id="GO:0016776">
    <property type="term" value="F:phosphotransferase activity, phosphate group as acceptor"/>
    <property type="evidence" value="ECO:0007669"/>
    <property type="project" value="TreeGrafter"/>
</dbReference>
<keyword evidence="6 8" id="KW-1133">Transmembrane helix</keyword>
<feature type="transmembrane region" description="Helical" evidence="8">
    <location>
        <begin position="150"/>
        <end position="171"/>
    </location>
</feature>
<feature type="transmembrane region" description="Helical" evidence="8">
    <location>
        <begin position="43"/>
        <end position="64"/>
    </location>
</feature>
<keyword evidence="5 8" id="KW-0812">Transmembrane</keyword>
<comment type="subcellular location">
    <subcellularLocation>
        <location evidence="1">Cell inner membrane</location>
        <topology evidence="1">Multi-pass membrane protein</topology>
    </subcellularLocation>
</comment>
<feature type="transmembrane region" description="Helical" evidence="8">
    <location>
        <begin position="183"/>
        <end position="204"/>
    </location>
</feature>
<dbReference type="InterPro" id="IPR012549">
    <property type="entry name" value="EptA-like_N"/>
</dbReference>
<dbReference type="AlphaFoldDB" id="A0A0D0N491"/>
<evidence type="ECO:0000256" key="5">
    <source>
        <dbReference type="ARBA" id="ARBA00022692"/>
    </source>
</evidence>
<feature type="transmembrane region" description="Helical" evidence="8">
    <location>
        <begin position="108"/>
        <end position="124"/>
    </location>
</feature>
<dbReference type="InterPro" id="IPR017850">
    <property type="entry name" value="Alkaline_phosphatase_core_sf"/>
</dbReference>
<dbReference type="OrthoDB" id="9786870at2"/>
<evidence type="ECO:0000256" key="4">
    <source>
        <dbReference type="ARBA" id="ARBA00022679"/>
    </source>
</evidence>
<evidence type="ECO:0000256" key="2">
    <source>
        <dbReference type="ARBA" id="ARBA00022475"/>
    </source>
</evidence>
<evidence type="ECO:0000256" key="1">
    <source>
        <dbReference type="ARBA" id="ARBA00004429"/>
    </source>
</evidence>
<evidence type="ECO:0000256" key="7">
    <source>
        <dbReference type="ARBA" id="ARBA00023136"/>
    </source>
</evidence>
<feature type="domain" description="Phosphoethanolamine transferase N-terminal" evidence="10">
    <location>
        <begin position="91"/>
        <end position="235"/>
    </location>
</feature>
<dbReference type="GO" id="GO:0005886">
    <property type="term" value="C:plasma membrane"/>
    <property type="evidence" value="ECO:0007669"/>
    <property type="project" value="UniProtKB-SubCell"/>
</dbReference>
<dbReference type="InterPro" id="IPR000917">
    <property type="entry name" value="Sulfatase_N"/>
</dbReference>
<dbReference type="PANTHER" id="PTHR30443:SF0">
    <property type="entry name" value="PHOSPHOETHANOLAMINE TRANSFERASE EPTA"/>
    <property type="match status" value="1"/>
</dbReference>
<evidence type="ECO:0000256" key="3">
    <source>
        <dbReference type="ARBA" id="ARBA00022519"/>
    </source>
</evidence>
<dbReference type="Pfam" id="PF08019">
    <property type="entry name" value="EptA_B_N"/>
    <property type="match status" value="1"/>
</dbReference>
<evidence type="ECO:0000313" key="11">
    <source>
        <dbReference type="EMBL" id="KIQ36230.1"/>
    </source>
</evidence>
<dbReference type="Pfam" id="PF00884">
    <property type="entry name" value="Sulfatase"/>
    <property type="match status" value="1"/>
</dbReference>
<dbReference type="CDD" id="cd16017">
    <property type="entry name" value="LptA"/>
    <property type="match status" value="1"/>
</dbReference>
<keyword evidence="7 8" id="KW-0472">Membrane</keyword>
<keyword evidence="4" id="KW-0808">Transferase</keyword>
<protein>
    <submittedName>
        <fullName evidence="11">Sulfatase</fullName>
    </submittedName>
</protein>
<accession>A0A0D0N491</accession>
<keyword evidence="2" id="KW-1003">Cell membrane</keyword>
<dbReference type="EMBL" id="JXQQ01000007">
    <property type="protein sequence ID" value="KIQ36230.1"/>
    <property type="molecule type" value="Genomic_DNA"/>
</dbReference>
<dbReference type="PANTHER" id="PTHR30443">
    <property type="entry name" value="INNER MEMBRANE PROTEIN"/>
    <property type="match status" value="1"/>
</dbReference>
<gene>
    <name evidence="11" type="ORF">RT97_02105</name>
</gene>
<organism evidence="11 12">
    <name type="scientific">Variovorax paradoxus</name>
    <dbReference type="NCBI Taxonomy" id="34073"/>
    <lineage>
        <taxon>Bacteria</taxon>
        <taxon>Pseudomonadati</taxon>
        <taxon>Pseudomonadota</taxon>
        <taxon>Betaproteobacteria</taxon>
        <taxon>Burkholderiales</taxon>
        <taxon>Comamonadaceae</taxon>
        <taxon>Variovorax</taxon>
    </lineage>
</organism>
<dbReference type="GO" id="GO:0009244">
    <property type="term" value="P:lipopolysaccharide core region biosynthetic process"/>
    <property type="evidence" value="ECO:0007669"/>
    <property type="project" value="TreeGrafter"/>
</dbReference>
<comment type="caution">
    <text evidence="11">The sequence shown here is derived from an EMBL/GenBank/DDBJ whole genome shotgun (WGS) entry which is preliminary data.</text>
</comment>
<evidence type="ECO:0000259" key="10">
    <source>
        <dbReference type="Pfam" id="PF08019"/>
    </source>
</evidence>
<sequence>MSFSRIEPAPAHRAAFAEASAPHFSLAGALWMRLDQWLARPRSAGLVVLGIGLYLVLATNWPLWNELARIGGAPSTYLPTVIAMSLLTLCGTVAMLSLTAWSRWLKPLWFAVVLLSAVAQHYMLEYRVVMDPTMIANALQTDPNEARDLLSWRMAFNVLLVALPAGLLIWRVRIAPMRFLSKLWRNAALLLLAVVVALGTGVAMNRQLAPLMRNNVHLRYMMNPIASLYSTGAVFIKPLFKRSGKLIPITAGTSLGASYAAQVRPPMFVVVVGETARADHFALNGYARDTTPELAKRGVLSYRDVHSCGTNTLASVPCMFSPLGKQGYESRKDDYENLVDVLQASGLAVLWLDNQAGCKDVCTRIPNASAFDGLDAATRKALCDGDECLDEVMLKNLDARIAALPAERRAKGVVLVMHQMGSHGPAYYKRSAPDVKRFSPECRTNALAECGHNELMNVYDNSIVQTDRFLADTIDWLKTQSKQYDPAMLYVSDHGESLGEYGLFLHGVPYSFAPEAQKHVPMVTWFSEGMSERRKLSRSCMEAGLDAPLTHDNLYHTVLGMMDVNTPTYKPALDALASCRAKA</sequence>
<dbReference type="RefSeq" id="WP_042577135.1">
    <property type="nucleotide sequence ID" value="NZ_JXQQ01000007.1"/>
</dbReference>
<reference evidence="11 12" key="1">
    <citation type="submission" date="2014-12" db="EMBL/GenBank/DDBJ databases">
        <title>16Stimator: statistical estimation of ribosomal gene copy numbers from draft genome assemblies.</title>
        <authorList>
            <person name="Perisin M.A."/>
            <person name="Vetter M."/>
            <person name="Gilbert J.A."/>
            <person name="Bergelson J."/>
        </authorList>
    </citation>
    <scope>NUCLEOTIDE SEQUENCE [LARGE SCALE GENOMIC DNA]</scope>
    <source>
        <strain evidence="11 12">MEDvA23</strain>
    </source>
</reference>
<keyword evidence="3" id="KW-0997">Cell inner membrane</keyword>
<dbReference type="Gene3D" id="3.40.720.10">
    <property type="entry name" value="Alkaline Phosphatase, subunit A"/>
    <property type="match status" value="1"/>
</dbReference>
<dbReference type="NCBIfam" id="NF028537">
    <property type="entry name" value="P_eth_NH2_trans"/>
    <property type="match status" value="1"/>
</dbReference>
<feature type="domain" description="Sulfatase N-terminal" evidence="9">
    <location>
        <begin position="266"/>
        <end position="564"/>
    </location>
</feature>
<evidence type="ECO:0000313" key="12">
    <source>
        <dbReference type="Proteomes" id="UP000032067"/>
    </source>
</evidence>
<dbReference type="InterPro" id="IPR040423">
    <property type="entry name" value="PEA_transferase"/>
</dbReference>
<evidence type="ECO:0000256" key="6">
    <source>
        <dbReference type="ARBA" id="ARBA00022989"/>
    </source>
</evidence>
<dbReference type="InterPro" id="IPR058130">
    <property type="entry name" value="PEA_transf_C"/>
</dbReference>
<feature type="transmembrane region" description="Helical" evidence="8">
    <location>
        <begin position="76"/>
        <end position="96"/>
    </location>
</feature>
<evidence type="ECO:0000259" key="9">
    <source>
        <dbReference type="Pfam" id="PF00884"/>
    </source>
</evidence>
<proteinExistence type="predicted"/>
<name>A0A0D0N491_VARPD</name>
<dbReference type="Proteomes" id="UP000032067">
    <property type="component" value="Unassembled WGS sequence"/>
</dbReference>
<evidence type="ECO:0000256" key="8">
    <source>
        <dbReference type="SAM" id="Phobius"/>
    </source>
</evidence>